<dbReference type="Proteomes" id="UP001529340">
    <property type="component" value="Unassembled WGS sequence"/>
</dbReference>
<reference evidence="2" key="2">
    <citation type="submission" date="2023-06" db="EMBL/GenBank/DDBJ databases">
        <title>Identification and characterization of horizontal gene transfer across gut microbiota members of farm animals based on homology search.</title>
        <authorList>
            <person name="Zeman M."/>
            <person name="Kubasova T."/>
            <person name="Jahodarova E."/>
            <person name="Nykrynova M."/>
            <person name="Rychlik I."/>
        </authorList>
    </citation>
    <scope>NUCLEOTIDE SEQUENCE [LARGE SCALE GENOMIC DNA]</scope>
    <source>
        <strain evidence="2">ET39</strain>
    </source>
</reference>
<keyword evidence="1" id="KW-0378">Hydrolase</keyword>
<dbReference type="Gene3D" id="3.40.50.1000">
    <property type="entry name" value="HAD superfamily/HAD-like"/>
    <property type="match status" value="1"/>
</dbReference>
<evidence type="ECO:0000313" key="1">
    <source>
        <dbReference type="EMBL" id="MDM8157672.1"/>
    </source>
</evidence>
<dbReference type="SUPFAM" id="SSF56784">
    <property type="entry name" value="HAD-like"/>
    <property type="match status" value="1"/>
</dbReference>
<dbReference type="InterPro" id="IPR023214">
    <property type="entry name" value="HAD_sf"/>
</dbReference>
<dbReference type="EMBL" id="JAUDCG010000038">
    <property type="protein sequence ID" value="MDM8157672.1"/>
    <property type="molecule type" value="Genomic_DNA"/>
</dbReference>
<reference evidence="1 2" key="3">
    <citation type="submission" date="2023-06" db="EMBL/GenBank/DDBJ databases">
        <authorList>
            <person name="Zeman M."/>
            <person name="Kubasova T."/>
            <person name="Jahodarova E."/>
            <person name="Nykrynova M."/>
            <person name="Rychlik I."/>
        </authorList>
    </citation>
    <scope>NUCLEOTIDE SEQUENCE [LARGE SCALE GENOMIC DNA]</scope>
    <source>
        <strain evidence="1 2">ET39</strain>
    </source>
</reference>
<dbReference type="PANTHER" id="PTHR10000:SF25">
    <property type="entry name" value="PHOSPHATASE YKRA-RELATED"/>
    <property type="match status" value="1"/>
</dbReference>
<dbReference type="InterPro" id="IPR006379">
    <property type="entry name" value="HAD-SF_hydro_IIB"/>
</dbReference>
<comment type="caution">
    <text evidence="1">The sequence shown here is derived from an EMBL/GenBank/DDBJ whole genome shotgun (WGS) entry which is preliminary data.</text>
</comment>
<dbReference type="NCBIfam" id="TIGR00099">
    <property type="entry name" value="Cof-subfamily"/>
    <property type="match status" value="1"/>
</dbReference>
<keyword evidence="2" id="KW-1185">Reference proteome</keyword>
<dbReference type="Pfam" id="PF08282">
    <property type="entry name" value="Hydrolase_3"/>
    <property type="match status" value="1"/>
</dbReference>
<name>A0ABT7UDG7_9FIRM</name>
<gene>
    <name evidence="1" type="ORF">QUV96_08480</name>
</gene>
<protein>
    <submittedName>
        <fullName evidence="1">HAD family hydrolase</fullName>
        <ecNumber evidence="1">3.-.-.-</ecNumber>
    </submittedName>
</protein>
<dbReference type="InterPro" id="IPR036412">
    <property type="entry name" value="HAD-like_sf"/>
</dbReference>
<dbReference type="InterPro" id="IPR000150">
    <property type="entry name" value="Cof"/>
</dbReference>
<accession>A0ABT7UDG7</accession>
<evidence type="ECO:0000313" key="2">
    <source>
        <dbReference type="Proteomes" id="UP001529340"/>
    </source>
</evidence>
<dbReference type="NCBIfam" id="TIGR01484">
    <property type="entry name" value="HAD-SF-IIB"/>
    <property type="match status" value="1"/>
</dbReference>
<dbReference type="Gene3D" id="3.30.1240.10">
    <property type="match status" value="1"/>
</dbReference>
<dbReference type="GO" id="GO:0016787">
    <property type="term" value="F:hydrolase activity"/>
    <property type="evidence" value="ECO:0007669"/>
    <property type="project" value="UniProtKB-KW"/>
</dbReference>
<sequence length="257" mass="29156">MTKKYFFFDIDGTLTDIRTGTIVPSALQTLQQLQANGHFVAIATGRAHYKARRFMEEVSLHNMVCSGGGALVIDDRLIQNTPLPLQPAKALLRQAEALGYGVLLMLDDSIRAYSKDDRFRRQVGERKEPTEYIVDPSLNYDDLTAIYKIYVAVSREQEEQLTTKEALGHLRFVEDYLMFQYDAKDQGIRAMMKHLQAPLTDVVVFGDDHNDLIMFDPCWTSIAMGNACDALKQKATYVTRANVEDGIQHACRHFGWI</sequence>
<reference evidence="1 2" key="1">
    <citation type="submission" date="2023-06" db="EMBL/GenBank/DDBJ databases">
        <title>Identification and characterization of horizontal gene transfer across gut microbiota members of farm animals based on homology search.</title>
        <authorList>
            <person name="Schwarzerova J."/>
            <person name="Nykrynova M."/>
            <person name="Jureckova K."/>
            <person name="Cejkova D."/>
            <person name="Rychlik I."/>
        </authorList>
    </citation>
    <scope>NUCLEOTIDE SEQUENCE [LARGE SCALE GENOMIC DNA]</scope>
    <source>
        <strain evidence="1 2">ET39</strain>
    </source>
</reference>
<dbReference type="PANTHER" id="PTHR10000">
    <property type="entry name" value="PHOSPHOSERINE PHOSPHATASE"/>
    <property type="match status" value="1"/>
</dbReference>
<organism evidence="1 2">
    <name type="scientific">Amedibacillus dolichus</name>
    <dbReference type="NCBI Taxonomy" id="31971"/>
    <lineage>
        <taxon>Bacteria</taxon>
        <taxon>Bacillati</taxon>
        <taxon>Bacillota</taxon>
        <taxon>Erysipelotrichia</taxon>
        <taxon>Erysipelotrichales</taxon>
        <taxon>Erysipelotrichaceae</taxon>
        <taxon>Amedibacillus</taxon>
    </lineage>
</organism>
<dbReference type="EC" id="3.-.-.-" evidence="1"/>
<proteinExistence type="predicted"/>
<dbReference type="RefSeq" id="WP_289608117.1">
    <property type="nucleotide sequence ID" value="NZ_JAUDCG010000038.1"/>
</dbReference>